<evidence type="ECO:0000313" key="3">
    <source>
        <dbReference type="Proteomes" id="UP000054560"/>
    </source>
</evidence>
<protein>
    <recommendedName>
        <fullName evidence="4">Globin family profile domain-containing protein</fullName>
    </recommendedName>
</protein>
<sequence>MFADSNFRDTASSNTDMRYIEHRNMSSNFGAHMEGLKEGHAMDYRLLTEAILAANLYDGRDLIQDSWMIVVGKRTVDVFSLSKFVDSFFEILFRHIPSLESVFDTTQTKGELVALILAIIMTLDEDSNRYKEHAQRKLRKLCKTTGIGRPTLLVLGRVLILTVSISIPAEDFTDAVKQAWVRAYIRGLNGVVSHIDRAMQYKTFEQVLKNYTCSDQEFLELATKPIGGFSSTDSFIINSNAVGARPVEIQDQLLDAEITNTLMGSKPKRRSSQIRSRPREENVELLPESDCEQK</sequence>
<dbReference type="Proteomes" id="UP000054560">
    <property type="component" value="Unassembled WGS sequence"/>
</dbReference>
<feature type="region of interest" description="Disordered" evidence="1">
    <location>
        <begin position="264"/>
        <end position="294"/>
    </location>
</feature>
<dbReference type="CDD" id="cd01040">
    <property type="entry name" value="Mb-like"/>
    <property type="match status" value="1"/>
</dbReference>
<dbReference type="GeneID" id="25908579"/>
<accession>A0A0L0FSG3</accession>
<evidence type="ECO:0000313" key="2">
    <source>
        <dbReference type="EMBL" id="KNC79531.1"/>
    </source>
</evidence>
<dbReference type="InterPro" id="IPR009050">
    <property type="entry name" value="Globin-like_sf"/>
</dbReference>
<dbReference type="Gene3D" id="1.10.490.10">
    <property type="entry name" value="Globins"/>
    <property type="match status" value="1"/>
</dbReference>
<keyword evidence="3" id="KW-1185">Reference proteome</keyword>
<name>A0A0L0FSG3_9EUKA</name>
<dbReference type="GO" id="GO:0019825">
    <property type="term" value="F:oxygen binding"/>
    <property type="evidence" value="ECO:0007669"/>
    <property type="project" value="InterPro"/>
</dbReference>
<organism evidence="2 3">
    <name type="scientific">Sphaeroforma arctica JP610</name>
    <dbReference type="NCBI Taxonomy" id="667725"/>
    <lineage>
        <taxon>Eukaryota</taxon>
        <taxon>Ichthyosporea</taxon>
        <taxon>Ichthyophonida</taxon>
        <taxon>Sphaeroforma</taxon>
    </lineage>
</organism>
<dbReference type="AlphaFoldDB" id="A0A0L0FSG3"/>
<dbReference type="InterPro" id="IPR012292">
    <property type="entry name" value="Globin/Proto"/>
</dbReference>
<dbReference type="EMBL" id="KQ242288">
    <property type="protein sequence ID" value="KNC79531.1"/>
    <property type="molecule type" value="Genomic_DNA"/>
</dbReference>
<dbReference type="InterPro" id="IPR044399">
    <property type="entry name" value="Mb-like_M"/>
</dbReference>
<gene>
    <name evidence="2" type="ORF">SARC_08075</name>
</gene>
<dbReference type="SUPFAM" id="SSF46458">
    <property type="entry name" value="Globin-like"/>
    <property type="match status" value="1"/>
</dbReference>
<reference evidence="2 3" key="1">
    <citation type="submission" date="2011-02" db="EMBL/GenBank/DDBJ databases">
        <title>The Genome Sequence of Sphaeroforma arctica JP610.</title>
        <authorList>
            <consortium name="The Broad Institute Genome Sequencing Platform"/>
            <person name="Russ C."/>
            <person name="Cuomo C."/>
            <person name="Young S.K."/>
            <person name="Zeng Q."/>
            <person name="Gargeya S."/>
            <person name="Alvarado L."/>
            <person name="Berlin A."/>
            <person name="Chapman S.B."/>
            <person name="Chen Z."/>
            <person name="Freedman E."/>
            <person name="Gellesch M."/>
            <person name="Goldberg J."/>
            <person name="Griggs A."/>
            <person name="Gujja S."/>
            <person name="Heilman E."/>
            <person name="Heiman D."/>
            <person name="Howarth C."/>
            <person name="Mehta T."/>
            <person name="Neiman D."/>
            <person name="Pearson M."/>
            <person name="Roberts A."/>
            <person name="Saif S."/>
            <person name="Shea T."/>
            <person name="Shenoy N."/>
            <person name="Sisk P."/>
            <person name="Stolte C."/>
            <person name="Sykes S."/>
            <person name="White J."/>
            <person name="Yandava C."/>
            <person name="Burger G."/>
            <person name="Gray M.W."/>
            <person name="Holland P.W.H."/>
            <person name="King N."/>
            <person name="Lang F.B.F."/>
            <person name="Roger A.J."/>
            <person name="Ruiz-Trillo I."/>
            <person name="Haas B."/>
            <person name="Nusbaum C."/>
            <person name="Birren B."/>
        </authorList>
    </citation>
    <scope>NUCLEOTIDE SEQUENCE [LARGE SCALE GENOMIC DNA]</scope>
    <source>
        <strain evidence="2 3">JP610</strain>
    </source>
</reference>
<proteinExistence type="predicted"/>
<evidence type="ECO:0000256" key="1">
    <source>
        <dbReference type="SAM" id="MobiDB-lite"/>
    </source>
</evidence>
<dbReference type="GO" id="GO:0020037">
    <property type="term" value="F:heme binding"/>
    <property type="evidence" value="ECO:0007669"/>
    <property type="project" value="InterPro"/>
</dbReference>
<evidence type="ECO:0008006" key="4">
    <source>
        <dbReference type="Google" id="ProtNLM"/>
    </source>
</evidence>
<dbReference type="RefSeq" id="XP_014153433.1">
    <property type="nucleotide sequence ID" value="XM_014297958.1"/>
</dbReference>